<sequence length="808" mass="91882">MEFKMSDTAPRNIVSGTNKEIAKFEIATFKTAPFKIGVLPCILACLFYSVDSNADGCDIPTGAPLSPLFDAQPFTQALYRMEEFGTRPIPPSATTSNWHSFPQPTRGDNSPEGLDLDNFLAQGLFPIPSRELDGAEANIADHNPWQTRINQILNLNLTNAPAEGRPPGKDWAHQRWEEFYPTEYTITAQAGVRTNNGFRNRFQRHEYDSIEFGENGLYHSTLQWSNGSESLTITGTTEGIPPRFHPKMPLQERNSLWTFDGTFPPKLLKMRYGESLLFRHYNALPISPKANNGFGLHTISTHRHNGHNPAESDGYTQAFFFPGQYFDYRWPMALAGHDSINIDASDKRAGGPDGAGGIKKVQGDYRETISSQWFHDHMLDYTAPNVYKGNAALLNIYSALDRGKEDHYDKVNLRFPSGTDLDWGNRDYDINLLMADKAWDKDGQLFFNIFSVDGFLGDQMLVNWQYKPYLDVRARKYRFRLLNGSVSRYMKVAVMTEDREPVPLYMIANDGNIMEHSVYFANGVLPTQAIAERYDIIIDFSQFEKDTKIYFVNLMEHKDGREPEGTLGRNKAFNDPFKRGNTCDPAVGKFLEVRVHDYEGKDHSMNPANYVKGKKKMIPLPKFSQKELANATHRTFDFGRSSGTDTSPWTIKTDGGQGLTADPRRVSAAPTVGAVEIWHFKTGGGWSHPIHVHFEEGQILSKDGEKPPEWERWARKDIYRLGDEVNSSREITIAIRFREFMGSYVKHCHNTQHEDHAQLLRWDIENPNQAIPIRSPMPSWEGVKYVDSFTLPTYKTGDEDAKEDFNDD</sequence>
<dbReference type="CDD" id="cd13866">
    <property type="entry name" value="CuRO_2_BOD"/>
    <property type="match status" value="1"/>
</dbReference>
<dbReference type="SUPFAM" id="SSF49503">
    <property type="entry name" value="Cupredoxins"/>
    <property type="match status" value="3"/>
</dbReference>
<protein>
    <submittedName>
        <fullName evidence="3">Copper oxidase</fullName>
    </submittedName>
</protein>
<dbReference type="EMBL" id="PYMB01000001">
    <property type="protein sequence ID" value="PSW16401.1"/>
    <property type="molecule type" value="Genomic_DNA"/>
</dbReference>
<feature type="region of interest" description="Disordered" evidence="1">
    <location>
        <begin position="89"/>
        <end position="108"/>
    </location>
</feature>
<gene>
    <name evidence="3" type="ORF">C9J01_05230</name>
</gene>
<dbReference type="InterPro" id="IPR011706">
    <property type="entry name" value="Cu-oxidase_C"/>
</dbReference>
<dbReference type="Pfam" id="PF07731">
    <property type="entry name" value="Cu-oxidase_2"/>
    <property type="match status" value="1"/>
</dbReference>
<dbReference type="InterPro" id="IPR045087">
    <property type="entry name" value="Cu-oxidase_fam"/>
</dbReference>
<reference evidence="3 4" key="1">
    <citation type="submission" date="2018-03" db="EMBL/GenBank/DDBJ databases">
        <title>Whole genome sequencing of Histamine producing bacteria.</title>
        <authorList>
            <person name="Butler K."/>
        </authorList>
    </citation>
    <scope>NUCLEOTIDE SEQUENCE [LARGE SCALE GENOMIC DNA]</scope>
    <source>
        <strain evidence="3 4">DSM 19138</strain>
    </source>
</reference>
<evidence type="ECO:0000256" key="1">
    <source>
        <dbReference type="SAM" id="MobiDB-lite"/>
    </source>
</evidence>
<evidence type="ECO:0000313" key="4">
    <source>
        <dbReference type="Proteomes" id="UP000241346"/>
    </source>
</evidence>
<dbReference type="PANTHER" id="PTHR48267">
    <property type="entry name" value="CUPREDOXIN SUPERFAMILY PROTEIN"/>
    <property type="match status" value="1"/>
</dbReference>
<dbReference type="Proteomes" id="UP000241346">
    <property type="component" value="Unassembled WGS sequence"/>
</dbReference>
<dbReference type="GO" id="GO:0016491">
    <property type="term" value="F:oxidoreductase activity"/>
    <property type="evidence" value="ECO:0007669"/>
    <property type="project" value="InterPro"/>
</dbReference>
<dbReference type="AlphaFoldDB" id="A0A2T3NLL5"/>
<dbReference type="CDD" id="cd13889">
    <property type="entry name" value="CuRO_3_BOD"/>
    <property type="match status" value="1"/>
</dbReference>
<name>A0A2T3NLL5_9GAMM</name>
<evidence type="ECO:0000313" key="3">
    <source>
        <dbReference type="EMBL" id="PSW16401.1"/>
    </source>
</evidence>
<feature type="domain" description="Plastocyanin-like" evidence="2">
    <location>
        <begin position="650"/>
        <end position="760"/>
    </location>
</feature>
<evidence type="ECO:0000259" key="2">
    <source>
        <dbReference type="Pfam" id="PF07731"/>
    </source>
</evidence>
<dbReference type="Gene3D" id="2.60.40.420">
    <property type="entry name" value="Cupredoxins - blue copper proteins"/>
    <property type="match status" value="3"/>
</dbReference>
<organism evidence="3 4">
    <name type="scientific">Photobacterium rosenbergii</name>
    <dbReference type="NCBI Taxonomy" id="294936"/>
    <lineage>
        <taxon>Bacteria</taxon>
        <taxon>Pseudomonadati</taxon>
        <taxon>Pseudomonadota</taxon>
        <taxon>Gammaproteobacteria</taxon>
        <taxon>Vibrionales</taxon>
        <taxon>Vibrionaceae</taxon>
        <taxon>Photobacterium</taxon>
    </lineage>
</organism>
<dbReference type="PANTHER" id="PTHR48267:SF1">
    <property type="entry name" value="BILIRUBIN OXIDASE"/>
    <property type="match status" value="1"/>
</dbReference>
<feature type="region of interest" description="Disordered" evidence="1">
    <location>
        <begin position="636"/>
        <end position="662"/>
    </location>
</feature>
<dbReference type="InterPro" id="IPR008972">
    <property type="entry name" value="Cupredoxin"/>
</dbReference>
<proteinExistence type="predicted"/>
<feature type="compositionally biased region" description="Polar residues" evidence="1">
    <location>
        <begin position="92"/>
        <end position="108"/>
    </location>
</feature>
<accession>A0A2T3NLL5</accession>
<dbReference type="GO" id="GO:0005507">
    <property type="term" value="F:copper ion binding"/>
    <property type="evidence" value="ECO:0007669"/>
    <property type="project" value="InterPro"/>
</dbReference>
<dbReference type="OrthoDB" id="9757546at2"/>
<comment type="caution">
    <text evidence="3">The sequence shown here is derived from an EMBL/GenBank/DDBJ whole genome shotgun (WGS) entry which is preliminary data.</text>
</comment>
<feature type="compositionally biased region" description="Polar residues" evidence="1">
    <location>
        <begin position="641"/>
        <end position="650"/>
    </location>
</feature>